<reference evidence="2" key="1">
    <citation type="journal article" date="2025" name="Aquaculture">
        <title>Assessment of the bioflocculant production and safety properties of Metabacillus hrfriensis sp. nov. based on phenotypic and whole-genome sequencing analysis.</title>
        <authorList>
            <person name="Zhang R."/>
            <person name="Zhao Z."/>
            <person name="Luo L."/>
            <person name="Wang S."/>
            <person name="Guo K."/>
            <person name="Xu W."/>
        </authorList>
    </citation>
    <scope>NUCLEOTIDE SEQUENCE [LARGE SCALE GENOMIC DNA]</scope>
    <source>
        <strain evidence="2">CT-WN-B3</strain>
    </source>
</reference>
<protein>
    <submittedName>
        <fullName evidence="1">DUF5658 family protein</fullName>
    </submittedName>
</protein>
<sequence>MKQAFIFLAVVNALDAGLTVIGLHYNLIAEANPFMKLFYEIHPLLFAGFKLSFSIFLYLFIYYRCLPSSLAVKFIAYTASFAYGIILAMHVYWIHLIFI</sequence>
<keyword evidence="2" id="KW-1185">Reference proteome</keyword>
<dbReference type="Proteomes" id="UP001226091">
    <property type="component" value="Chromosome"/>
</dbReference>
<accession>A0ACD4R7P9</accession>
<dbReference type="EMBL" id="CP126116">
    <property type="protein sequence ID" value="WHZ56510.1"/>
    <property type="molecule type" value="Genomic_DNA"/>
</dbReference>
<gene>
    <name evidence="1" type="ORF">QLQ22_17655</name>
</gene>
<evidence type="ECO:0000313" key="2">
    <source>
        <dbReference type="Proteomes" id="UP001226091"/>
    </source>
</evidence>
<evidence type="ECO:0000313" key="1">
    <source>
        <dbReference type="EMBL" id="WHZ56510.1"/>
    </source>
</evidence>
<name>A0ACD4R7P9_9BACI</name>
<proteinExistence type="predicted"/>
<organism evidence="1 2">
    <name type="scientific">Metabacillus hrfriensis</name>
    <dbReference type="NCBI Taxonomy" id="3048891"/>
    <lineage>
        <taxon>Bacteria</taxon>
        <taxon>Bacillati</taxon>
        <taxon>Bacillota</taxon>
        <taxon>Bacilli</taxon>
        <taxon>Bacillales</taxon>
        <taxon>Bacillaceae</taxon>
        <taxon>Metabacillus</taxon>
    </lineage>
</organism>